<keyword evidence="7" id="KW-1185">Reference proteome</keyword>
<keyword evidence="2" id="KW-0472">Membrane</keyword>
<dbReference type="Pfam" id="PF13525">
    <property type="entry name" value="YfiO"/>
    <property type="match status" value="1"/>
</dbReference>
<protein>
    <submittedName>
        <fullName evidence="6">Outer membrane protein assembly factor BamD</fullName>
    </submittedName>
</protein>
<dbReference type="Pfam" id="PF13174">
    <property type="entry name" value="TPR_6"/>
    <property type="match status" value="1"/>
</dbReference>
<dbReference type="RefSeq" id="WP_377179561.1">
    <property type="nucleotide sequence ID" value="NZ_JBHTMY010000003.1"/>
</dbReference>
<gene>
    <name evidence="6" type="ORF">ACFQ39_12875</name>
</gene>
<keyword evidence="1" id="KW-0732">Signal</keyword>
<dbReference type="PROSITE" id="PS51257">
    <property type="entry name" value="PROKAR_LIPOPROTEIN"/>
    <property type="match status" value="1"/>
</dbReference>
<evidence type="ECO:0000313" key="6">
    <source>
        <dbReference type="EMBL" id="MFD1316512.1"/>
    </source>
</evidence>
<dbReference type="InterPro" id="IPR019734">
    <property type="entry name" value="TPR_rpt"/>
</dbReference>
<dbReference type="EMBL" id="JBHTMY010000003">
    <property type="protein sequence ID" value="MFD1316512.1"/>
    <property type="molecule type" value="Genomic_DNA"/>
</dbReference>
<proteinExistence type="predicted"/>
<evidence type="ECO:0000256" key="4">
    <source>
        <dbReference type="SAM" id="Coils"/>
    </source>
</evidence>
<dbReference type="Gene3D" id="1.25.40.10">
    <property type="entry name" value="Tetratricopeptide repeat domain"/>
    <property type="match status" value="1"/>
</dbReference>
<dbReference type="SUPFAM" id="SSF48452">
    <property type="entry name" value="TPR-like"/>
    <property type="match status" value="1"/>
</dbReference>
<evidence type="ECO:0000256" key="1">
    <source>
        <dbReference type="ARBA" id="ARBA00022729"/>
    </source>
</evidence>
<keyword evidence="3" id="KW-0998">Cell outer membrane</keyword>
<dbReference type="NCBIfam" id="TIGR03302">
    <property type="entry name" value="OM_YfiO"/>
    <property type="match status" value="1"/>
</dbReference>
<dbReference type="Proteomes" id="UP001597201">
    <property type="component" value="Unassembled WGS sequence"/>
</dbReference>
<sequence>MQKMYKSWYVLVLSITLMSCSEYHKVLNKGDNADKYKMAEEMYDAGEYKKSIPLFEKLVGPYGGKPQLERIQYMLADAYYQTGNYELSSYYFGKFIANYPGSSKIEEAAYLSAHSYYLAAPKYSRDQTDTNKALEAFQTYITNYPESERVADANKYYQELNARLEKKDFEIAHQYYHTEHYNAAMTAFDIFNEEHLGSSYKEEAMYFRFKAAHDLAVKSVLSKKSERLQEAKNSYDKFIKNFPESERLKEMNGLMEEVQRAEAELNEQIRAIESQSNS</sequence>
<comment type="caution">
    <text evidence="6">The sequence shown here is derived from an EMBL/GenBank/DDBJ whole genome shotgun (WGS) entry which is preliminary data.</text>
</comment>
<organism evidence="6 7">
    <name type="scientific">Namhaeicola litoreus</name>
    <dbReference type="NCBI Taxonomy" id="1052145"/>
    <lineage>
        <taxon>Bacteria</taxon>
        <taxon>Pseudomonadati</taxon>
        <taxon>Bacteroidota</taxon>
        <taxon>Flavobacteriia</taxon>
        <taxon>Flavobacteriales</taxon>
        <taxon>Flavobacteriaceae</taxon>
        <taxon>Namhaeicola</taxon>
    </lineage>
</organism>
<dbReference type="InterPro" id="IPR011990">
    <property type="entry name" value="TPR-like_helical_dom_sf"/>
</dbReference>
<keyword evidence="4" id="KW-0175">Coiled coil</keyword>
<name>A0ABW3Y3Q1_9FLAO</name>
<evidence type="ECO:0000256" key="3">
    <source>
        <dbReference type="ARBA" id="ARBA00023237"/>
    </source>
</evidence>
<feature type="coiled-coil region" evidence="4">
    <location>
        <begin position="221"/>
        <end position="278"/>
    </location>
</feature>
<accession>A0ABW3Y3Q1</accession>
<dbReference type="InterPro" id="IPR039565">
    <property type="entry name" value="BamD-like"/>
</dbReference>
<feature type="domain" description="Outer membrane lipoprotein BamD-like" evidence="5">
    <location>
        <begin position="32"/>
        <end position="216"/>
    </location>
</feature>
<dbReference type="InterPro" id="IPR017689">
    <property type="entry name" value="BamD"/>
</dbReference>
<reference evidence="7" key="1">
    <citation type="journal article" date="2019" name="Int. J. Syst. Evol. Microbiol.">
        <title>The Global Catalogue of Microorganisms (GCM) 10K type strain sequencing project: providing services to taxonomists for standard genome sequencing and annotation.</title>
        <authorList>
            <consortium name="The Broad Institute Genomics Platform"/>
            <consortium name="The Broad Institute Genome Sequencing Center for Infectious Disease"/>
            <person name="Wu L."/>
            <person name="Ma J."/>
        </authorList>
    </citation>
    <scope>NUCLEOTIDE SEQUENCE [LARGE SCALE GENOMIC DNA]</scope>
    <source>
        <strain evidence="7">CCUG 61485</strain>
    </source>
</reference>
<evidence type="ECO:0000256" key="2">
    <source>
        <dbReference type="ARBA" id="ARBA00023136"/>
    </source>
</evidence>
<evidence type="ECO:0000313" key="7">
    <source>
        <dbReference type="Proteomes" id="UP001597201"/>
    </source>
</evidence>
<evidence type="ECO:0000259" key="5">
    <source>
        <dbReference type="Pfam" id="PF13525"/>
    </source>
</evidence>